<sequence length="367" mass="40837">MVSQQYGSRLYTLCRIELNKHIFYESTEAAAAAQQVAKAKKKRRDGWPWTISSCKRLPTPEMSFSAPPGGLASNFHTHYFFSLLPGQGEGCVMATNPHGNTAIYDSDMGSVLPLPPPNSRKPSNSIALPVAKRRRASSSSPSHEDDHALYVMSRSDGSFELFNYCRTRVSDSPPVDNNWYWCDLPRLPPWLGVVSRPFAAAVVNNTTIYVSTSDGTYAYDMSTGIWRQAGSWVLPFRGSAEYVPELGLWFGVKGPDSPQNRLCAFDLKSSAAADSGPSSPYEWGYLDDLPDEWATLERHLVYVGSGKFCILTYCIHISSSEEENVMNEELTLLTGVELVDRGGDGIEMIKHRSQRYNIQDARIHCVL</sequence>
<organism evidence="1 2">
    <name type="scientific">Avena sativa</name>
    <name type="common">Oat</name>
    <dbReference type="NCBI Taxonomy" id="4498"/>
    <lineage>
        <taxon>Eukaryota</taxon>
        <taxon>Viridiplantae</taxon>
        <taxon>Streptophyta</taxon>
        <taxon>Embryophyta</taxon>
        <taxon>Tracheophyta</taxon>
        <taxon>Spermatophyta</taxon>
        <taxon>Magnoliopsida</taxon>
        <taxon>Liliopsida</taxon>
        <taxon>Poales</taxon>
        <taxon>Poaceae</taxon>
        <taxon>BOP clade</taxon>
        <taxon>Pooideae</taxon>
        <taxon>Poodae</taxon>
        <taxon>Poeae</taxon>
        <taxon>Poeae Chloroplast Group 1 (Aveneae type)</taxon>
        <taxon>Aveninae</taxon>
        <taxon>Avena</taxon>
    </lineage>
</organism>
<accession>A0ACD5ZSS1</accession>
<evidence type="ECO:0000313" key="2">
    <source>
        <dbReference type="Proteomes" id="UP001732700"/>
    </source>
</evidence>
<protein>
    <submittedName>
        <fullName evidence="1">Uncharacterized protein</fullName>
    </submittedName>
</protein>
<reference evidence="1" key="2">
    <citation type="submission" date="2025-09" db="UniProtKB">
        <authorList>
            <consortium name="EnsemblPlants"/>
        </authorList>
    </citation>
    <scope>IDENTIFICATION</scope>
</reference>
<dbReference type="Proteomes" id="UP001732700">
    <property type="component" value="Chromosome 7A"/>
</dbReference>
<dbReference type="EnsemblPlants" id="AVESA.00010b.r2.7AG1219440.1">
    <property type="protein sequence ID" value="AVESA.00010b.r2.7AG1219440.1.CDS.1"/>
    <property type="gene ID" value="AVESA.00010b.r2.7AG1219440"/>
</dbReference>
<reference evidence="1" key="1">
    <citation type="submission" date="2021-05" db="EMBL/GenBank/DDBJ databases">
        <authorList>
            <person name="Scholz U."/>
            <person name="Mascher M."/>
            <person name="Fiebig A."/>
        </authorList>
    </citation>
    <scope>NUCLEOTIDE SEQUENCE [LARGE SCALE GENOMIC DNA]</scope>
</reference>
<proteinExistence type="predicted"/>
<evidence type="ECO:0000313" key="1">
    <source>
        <dbReference type="EnsemblPlants" id="AVESA.00010b.r2.7AG1219440.1.CDS.1"/>
    </source>
</evidence>
<name>A0ACD5ZSS1_AVESA</name>
<keyword evidence="2" id="KW-1185">Reference proteome</keyword>